<evidence type="ECO:0000313" key="1">
    <source>
        <dbReference type="EMBL" id="MDU0369546.1"/>
    </source>
</evidence>
<proteinExistence type="predicted"/>
<keyword evidence="2" id="KW-1185">Reference proteome</keyword>
<evidence type="ECO:0008006" key="3">
    <source>
        <dbReference type="Google" id="ProtNLM"/>
    </source>
</evidence>
<dbReference type="EMBL" id="JAWDJT010000002">
    <property type="protein sequence ID" value="MDU0369546.1"/>
    <property type="molecule type" value="Genomic_DNA"/>
</dbReference>
<sequence length="277" mass="30933">MQHIVCFSGGHSSGLVALAVVRRFGPQQAILLNHDIHPHKEDADIKRFKRDIAAHLGVPITYANHGGLPAGQLPDQFQVSLAAGGFKQPGSGNAFCTHELKTKPFHAYLKQYHPPGQAVVYYGFDDDEQERIARRRHILGALGYDTCFPLAEWPDTLESTREVGIEPPLTYATYKHGNCAGCLKGGIQHWYVTFCHRPDVYAEAEAAEATLGYTINRSRAYKRVTPLPLAELRPIFARMQADGVPDTEHYAIGKFSWDLRRYQVDGADIRKPCECSF</sequence>
<protein>
    <recommendedName>
        <fullName evidence="3">Phosphoadenosine phosphosulphate reductase domain-containing protein</fullName>
    </recommendedName>
</protein>
<accession>A0ABU3TDT8</accession>
<dbReference type="Gene3D" id="3.40.50.620">
    <property type="entry name" value="HUPs"/>
    <property type="match status" value="1"/>
</dbReference>
<organism evidence="1 2">
    <name type="scientific">Hymenobacter endophyticus</name>
    <dbReference type="NCBI Taxonomy" id="3076335"/>
    <lineage>
        <taxon>Bacteria</taxon>
        <taxon>Pseudomonadati</taxon>
        <taxon>Bacteroidota</taxon>
        <taxon>Cytophagia</taxon>
        <taxon>Cytophagales</taxon>
        <taxon>Hymenobacteraceae</taxon>
        <taxon>Hymenobacter</taxon>
    </lineage>
</organism>
<gene>
    <name evidence="1" type="ORF">ROI90_03995</name>
</gene>
<dbReference type="RefSeq" id="WP_315997038.1">
    <property type="nucleotide sequence ID" value="NZ_JAWDJT010000002.1"/>
</dbReference>
<dbReference type="SUPFAM" id="SSF52402">
    <property type="entry name" value="Adenine nucleotide alpha hydrolases-like"/>
    <property type="match status" value="1"/>
</dbReference>
<evidence type="ECO:0000313" key="2">
    <source>
        <dbReference type="Proteomes" id="UP001250698"/>
    </source>
</evidence>
<comment type="caution">
    <text evidence="1">The sequence shown here is derived from an EMBL/GenBank/DDBJ whole genome shotgun (WGS) entry which is preliminary data.</text>
</comment>
<dbReference type="Proteomes" id="UP001250698">
    <property type="component" value="Unassembled WGS sequence"/>
</dbReference>
<reference evidence="1 2" key="1">
    <citation type="submission" date="2023-10" db="EMBL/GenBank/DDBJ databases">
        <title>Hymenobacter endophyticus sp. nov., an isolate from the leaf tissues of wheat.</title>
        <authorList>
            <person name="Dai Y."/>
        </authorList>
    </citation>
    <scope>NUCLEOTIDE SEQUENCE [LARGE SCALE GENOMIC DNA]</scope>
    <source>
        <strain evidence="1 2">ZK17L-C2</strain>
    </source>
</reference>
<name>A0ABU3TDT8_9BACT</name>
<dbReference type="InterPro" id="IPR014729">
    <property type="entry name" value="Rossmann-like_a/b/a_fold"/>
</dbReference>